<sequence>MLAIVIPYYKLTFFEETLQSLADQTNKRFKVYIGDDASPENPEIALKKFEGQFDFIYHRFKSNLGGTSLTQQWERCIALIDDEEWVNILGDDDVLGKNVVEEFYKNEQLRKKSNVCRFASVKIDENSNAFSEIYTHPQFETRYDFLERKTRSSLSEYFFRISELSQSGFKSFPLGWYSDILAVLEVAGSKQIFTCNDAVIYIRISRISISGNYRNTRQKYDASFLYHYYLLNNHGFTFAKEQKEIFLQQLTRSYLSNKKNLNHFFKVQFALLKHGNIKNYFKFVGKIFSN</sequence>
<keyword evidence="3" id="KW-1185">Reference proteome</keyword>
<dbReference type="Pfam" id="PF00535">
    <property type="entry name" value="Glycos_transf_2"/>
    <property type="match status" value="1"/>
</dbReference>
<dbReference type="RefSeq" id="WP_166536661.1">
    <property type="nucleotide sequence ID" value="NZ_JAABLM010000006.1"/>
</dbReference>
<dbReference type="SUPFAM" id="SSF53448">
    <property type="entry name" value="Nucleotide-diphospho-sugar transferases"/>
    <property type="match status" value="1"/>
</dbReference>
<dbReference type="Proteomes" id="UP000798602">
    <property type="component" value="Unassembled WGS sequence"/>
</dbReference>
<dbReference type="EMBL" id="JAABLM010000006">
    <property type="protein sequence ID" value="NBL64833.1"/>
    <property type="molecule type" value="Genomic_DNA"/>
</dbReference>
<reference evidence="3" key="1">
    <citation type="submission" date="2020-01" db="EMBL/GenBank/DDBJ databases">
        <title>Sphingomonas sp. strain CSW-10.</title>
        <authorList>
            <person name="Chen W.-M."/>
        </authorList>
    </citation>
    <scope>NUCLEOTIDE SEQUENCE [LARGE SCALE GENOMIC DNA]</scope>
    <source>
        <strain evidence="3">NST-5</strain>
    </source>
</reference>
<dbReference type="InterPro" id="IPR029044">
    <property type="entry name" value="Nucleotide-diphossugar_trans"/>
</dbReference>
<name>A0ABW9Z7I3_9FLAO</name>
<dbReference type="InterPro" id="IPR001173">
    <property type="entry name" value="Glyco_trans_2-like"/>
</dbReference>
<evidence type="ECO:0000313" key="3">
    <source>
        <dbReference type="Proteomes" id="UP000798602"/>
    </source>
</evidence>
<proteinExistence type="predicted"/>
<protein>
    <submittedName>
        <fullName evidence="2">Glycosyltransferase</fullName>
    </submittedName>
</protein>
<accession>A0ABW9Z7I3</accession>
<evidence type="ECO:0000259" key="1">
    <source>
        <dbReference type="Pfam" id="PF00535"/>
    </source>
</evidence>
<comment type="caution">
    <text evidence="2">The sequence shown here is derived from an EMBL/GenBank/DDBJ whole genome shotgun (WGS) entry which is preliminary data.</text>
</comment>
<dbReference type="Gene3D" id="3.90.550.10">
    <property type="entry name" value="Spore Coat Polysaccharide Biosynthesis Protein SpsA, Chain A"/>
    <property type="match status" value="1"/>
</dbReference>
<organism evidence="2 3">
    <name type="scientific">Flavobacterium ichthyis</name>
    <dbReference type="NCBI Taxonomy" id="2698827"/>
    <lineage>
        <taxon>Bacteria</taxon>
        <taxon>Pseudomonadati</taxon>
        <taxon>Bacteroidota</taxon>
        <taxon>Flavobacteriia</taxon>
        <taxon>Flavobacteriales</taxon>
        <taxon>Flavobacteriaceae</taxon>
        <taxon>Flavobacterium</taxon>
    </lineage>
</organism>
<gene>
    <name evidence="2" type="ORF">GV828_06420</name>
</gene>
<evidence type="ECO:0000313" key="2">
    <source>
        <dbReference type="EMBL" id="NBL64833.1"/>
    </source>
</evidence>
<feature type="domain" description="Glycosyltransferase 2-like" evidence="1">
    <location>
        <begin position="4"/>
        <end position="138"/>
    </location>
</feature>
<dbReference type="CDD" id="cd00761">
    <property type="entry name" value="Glyco_tranf_GTA_type"/>
    <property type="match status" value="1"/>
</dbReference>